<feature type="binding site" evidence="18">
    <location>
        <position position="151"/>
    </location>
    <ligand>
        <name>NAD(+)</name>
        <dbReference type="ChEBI" id="CHEBI:57540"/>
    </ligand>
</feature>
<dbReference type="GO" id="GO:0009073">
    <property type="term" value="P:aromatic amino acid family biosynthetic process"/>
    <property type="evidence" value="ECO:0007669"/>
    <property type="project" value="UniProtKB-KW"/>
</dbReference>
<evidence type="ECO:0000256" key="8">
    <source>
        <dbReference type="ARBA" id="ARBA00017684"/>
    </source>
</evidence>
<keyword evidence="14 18" id="KW-0520">NAD</keyword>
<comment type="pathway">
    <text evidence="5 18">Metabolic intermediate biosynthesis; chorismate biosynthesis; chorismate from D-erythrose 4-phosphate and phosphoenolpyruvate: step 2/7.</text>
</comment>
<feature type="domain" description="3-dehydroquinate synthase C-terminal" evidence="20">
    <location>
        <begin position="181"/>
        <end position="314"/>
    </location>
</feature>
<evidence type="ECO:0000256" key="15">
    <source>
        <dbReference type="ARBA" id="ARBA00023141"/>
    </source>
</evidence>
<evidence type="ECO:0000256" key="9">
    <source>
        <dbReference type="ARBA" id="ARBA00022490"/>
    </source>
</evidence>
<dbReference type="HAMAP" id="MF_00110">
    <property type="entry name" value="DHQ_synthase"/>
    <property type="match status" value="1"/>
</dbReference>
<protein>
    <recommendedName>
        <fullName evidence="8 18">3-dehydroquinate synthase</fullName>
        <shortName evidence="18">DHQS</shortName>
        <ecNumber evidence="7 18">4.2.3.4</ecNumber>
    </recommendedName>
</protein>
<keyword evidence="17 18" id="KW-0170">Cobalt</keyword>
<dbReference type="NCBIfam" id="TIGR01357">
    <property type="entry name" value="aroB"/>
    <property type="match status" value="1"/>
</dbReference>
<evidence type="ECO:0000256" key="2">
    <source>
        <dbReference type="ARBA" id="ARBA00001911"/>
    </source>
</evidence>
<dbReference type="PANTHER" id="PTHR43622:SF7">
    <property type="entry name" value="3-DEHYDROQUINATE SYNTHASE, CHLOROPLASTIC"/>
    <property type="match status" value="1"/>
</dbReference>
<evidence type="ECO:0000256" key="4">
    <source>
        <dbReference type="ARBA" id="ARBA00004496"/>
    </source>
</evidence>
<accession>C0CMN2</accession>
<keyword evidence="10 18" id="KW-0028">Amino-acid biosynthesis</keyword>
<comment type="cofactor">
    <cofactor evidence="2 18">
        <name>NAD(+)</name>
        <dbReference type="ChEBI" id="CHEBI:57540"/>
    </cofactor>
</comment>
<keyword evidence="22" id="KW-1185">Reference proteome</keyword>
<name>C0CMN2_BLAHS</name>
<dbReference type="UniPathway" id="UPA00053">
    <property type="reaction ID" value="UER00085"/>
</dbReference>
<feature type="binding site" evidence="18">
    <location>
        <position position="240"/>
    </location>
    <ligand>
        <name>Zn(2+)</name>
        <dbReference type="ChEBI" id="CHEBI:29105"/>
    </ligand>
</feature>
<reference evidence="21 22" key="1">
    <citation type="submission" date="2009-01" db="EMBL/GenBank/DDBJ databases">
        <authorList>
            <person name="Fulton L."/>
            <person name="Clifton S."/>
            <person name="Fulton B."/>
            <person name="Xu J."/>
            <person name="Minx P."/>
            <person name="Pepin K.H."/>
            <person name="Johnson M."/>
            <person name="Bhonagiri V."/>
            <person name="Nash W.E."/>
            <person name="Mardis E.R."/>
            <person name="Wilson R.K."/>
        </authorList>
    </citation>
    <scope>NUCLEOTIDE SEQUENCE [LARGE SCALE GENOMIC DNA]</scope>
    <source>
        <strain evidence="22">DSM 10507 / JCM 14656 / S5a33</strain>
    </source>
</reference>
<evidence type="ECO:0000313" key="21">
    <source>
        <dbReference type="EMBL" id="EEG48997.1"/>
    </source>
</evidence>
<dbReference type="GO" id="GO:0009423">
    <property type="term" value="P:chorismate biosynthetic process"/>
    <property type="evidence" value="ECO:0007669"/>
    <property type="project" value="UniProtKB-UniRule"/>
</dbReference>
<feature type="binding site" evidence="18">
    <location>
        <begin position="71"/>
        <end position="76"/>
    </location>
    <ligand>
        <name>NAD(+)</name>
        <dbReference type="ChEBI" id="CHEBI:57540"/>
    </ligand>
</feature>
<dbReference type="InterPro" id="IPR016037">
    <property type="entry name" value="DHQ_synth_AroB"/>
</dbReference>
<comment type="cofactor">
    <cofactor evidence="3">
        <name>Zn(2+)</name>
        <dbReference type="ChEBI" id="CHEBI:29105"/>
    </cofactor>
</comment>
<dbReference type="CDD" id="cd08195">
    <property type="entry name" value="DHQS"/>
    <property type="match status" value="1"/>
</dbReference>
<dbReference type="InterPro" id="IPR030960">
    <property type="entry name" value="DHQS/DOIS_N"/>
</dbReference>
<feature type="binding site" evidence="18">
    <location>
        <position position="142"/>
    </location>
    <ligand>
        <name>NAD(+)</name>
        <dbReference type="ChEBI" id="CHEBI:57540"/>
    </ligand>
</feature>
<evidence type="ECO:0000256" key="12">
    <source>
        <dbReference type="ARBA" id="ARBA00022741"/>
    </source>
</evidence>
<dbReference type="EC" id="4.2.3.4" evidence="7 18"/>
<dbReference type="Proteomes" id="UP000003100">
    <property type="component" value="Unassembled WGS sequence"/>
</dbReference>
<comment type="subcellular location">
    <subcellularLocation>
        <location evidence="4 18">Cytoplasm</location>
    </subcellularLocation>
</comment>
<keyword evidence="15 18" id="KW-0057">Aromatic amino acid biosynthesis</keyword>
<dbReference type="AlphaFoldDB" id="C0CMN2"/>
<feature type="binding site" evidence="18">
    <location>
        <position position="256"/>
    </location>
    <ligand>
        <name>Zn(2+)</name>
        <dbReference type="ChEBI" id="CHEBI:29105"/>
    </ligand>
</feature>
<dbReference type="Gene3D" id="1.20.1090.10">
    <property type="entry name" value="Dehydroquinate synthase-like - alpha domain"/>
    <property type="match status" value="1"/>
</dbReference>
<evidence type="ECO:0000256" key="11">
    <source>
        <dbReference type="ARBA" id="ARBA00022723"/>
    </source>
</evidence>
<dbReference type="GeneID" id="86820913"/>
<dbReference type="InterPro" id="IPR056179">
    <property type="entry name" value="DHQS_C"/>
</dbReference>
<dbReference type="PIRSF" id="PIRSF001455">
    <property type="entry name" value="DHQ_synth"/>
    <property type="match status" value="1"/>
</dbReference>
<comment type="catalytic activity">
    <reaction evidence="1 18">
        <text>7-phospho-2-dehydro-3-deoxy-D-arabino-heptonate = 3-dehydroquinate + phosphate</text>
        <dbReference type="Rhea" id="RHEA:21968"/>
        <dbReference type="ChEBI" id="CHEBI:32364"/>
        <dbReference type="ChEBI" id="CHEBI:43474"/>
        <dbReference type="ChEBI" id="CHEBI:58394"/>
        <dbReference type="EC" id="4.2.3.4"/>
    </reaction>
</comment>
<dbReference type="EMBL" id="ACBZ01000111">
    <property type="protein sequence ID" value="EEG48997.1"/>
    <property type="molecule type" value="Genomic_DNA"/>
</dbReference>
<reference evidence="21 22" key="2">
    <citation type="submission" date="2009-02" db="EMBL/GenBank/DDBJ databases">
        <title>Draft genome sequence of Blautia hydrogenotrophica DSM 10507 (Ruminococcus hydrogenotrophicus DSM 10507).</title>
        <authorList>
            <person name="Sudarsanam P."/>
            <person name="Ley R."/>
            <person name="Guruge J."/>
            <person name="Turnbaugh P.J."/>
            <person name="Mahowald M."/>
            <person name="Liep D."/>
            <person name="Gordon J."/>
        </authorList>
    </citation>
    <scope>NUCLEOTIDE SEQUENCE [LARGE SCALE GENOMIC DNA]</scope>
    <source>
        <strain evidence="22">DSM 10507 / JCM 14656 / S5a33</strain>
    </source>
</reference>
<dbReference type="GO" id="GO:0046872">
    <property type="term" value="F:metal ion binding"/>
    <property type="evidence" value="ECO:0007669"/>
    <property type="project" value="UniProtKB-KW"/>
</dbReference>
<dbReference type="SUPFAM" id="SSF56796">
    <property type="entry name" value="Dehydroquinate synthase-like"/>
    <property type="match status" value="1"/>
</dbReference>
<dbReference type="PATRIC" id="fig|476272.21.peg.1547"/>
<comment type="cofactor">
    <cofactor evidence="18">
        <name>Co(2+)</name>
        <dbReference type="ChEBI" id="CHEBI:48828"/>
    </cofactor>
    <cofactor evidence="18">
        <name>Zn(2+)</name>
        <dbReference type="ChEBI" id="CHEBI:29105"/>
    </cofactor>
    <text evidence="18">Binds 1 divalent metal cation per subunit. Can use either Co(2+) or Zn(2+).</text>
</comment>
<dbReference type="PANTHER" id="PTHR43622">
    <property type="entry name" value="3-DEHYDROQUINATE SYNTHASE"/>
    <property type="match status" value="1"/>
</dbReference>
<dbReference type="Pfam" id="PF24621">
    <property type="entry name" value="DHQS_C"/>
    <property type="match status" value="1"/>
</dbReference>
<dbReference type="InterPro" id="IPR030963">
    <property type="entry name" value="DHQ_synth_fam"/>
</dbReference>
<dbReference type="GO" id="GO:0005737">
    <property type="term" value="C:cytoplasm"/>
    <property type="evidence" value="ECO:0007669"/>
    <property type="project" value="UniProtKB-SubCell"/>
</dbReference>
<evidence type="ECO:0000256" key="7">
    <source>
        <dbReference type="ARBA" id="ARBA00013031"/>
    </source>
</evidence>
<evidence type="ECO:0000256" key="5">
    <source>
        <dbReference type="ARBA" id="ARBA00004661"/>
    </source>
</evidence>
<evidence type="ECO:0000256" key="10">
    <source>
        <dbReference type="ARBA" id="ARBA00022605"/>
    </source>
</evidence>
<sequence>MICVEVKASRDYEIRIESGSLKKAGEYIGQVVAGRHAVIVTDSTVKELYLDTVEESLSRASFQTDSFVIPSGEKSKDAAHYIQLLEFLAEKTVTRSDVLVALGGGVVGDLTGFAAATFLRGVHFVQIPTTLLAAVDSSVGGKTAIDLQAGKNLAGCFYQPSLVLCDCETLKSLKPETFSEGMAEVIKYGAIADRKLWEKLRAPIWPQIEEIVARCVEIKRDIVEQDEFDLGVRQYLNFGHTIGHSIEKNSGYEISHGRAVAIGMVLAAKLSVKQGECGEECLGQMREMLERYELPTTTDYSAEQLIGPMKADKKRSGNTVSFILLREIGQCFSRKMTINEMDEAVREILGDEG</sequence>
<gene>
    <name evidence="18" type="primary">aroB</name>
    <name evidence="21" type="ORF">RUMHYD_02117</name>
</gene>
<comment type="caution">
    <text evidence="18">Lacks conserved residue(s) required for the propagation of feature annotation.</text>
</comment>
<dbReference type="InterPro" id="IPR050071">
    <property type="entry name" value="Dehydroquinate_synthase"/>
</dbReference>
<evidence type="ECO:0000256" key="3">
    <source>
        <dbReference type="ARBA" id="ARBA00001947"/>
    </source>
</evidence>
<dbReference type="RefSeq" id="WP_005949199.1">
    <property type="nucleotide sequence ID" value="NZ_CP136423.1"/>
</dbReference>
<keyword evidence="11 18" id="KW-0479">Metal-binding</keyword>
<keyword evidence="12 18" id="KW-0547">Nucleotide-binding</keyword>
<evidence type="ECO:0000256" key="16">
    <source>
        <dbReference type="ARBA" id="ARBA00023239"/>
    </source>
</evidence>
<dbReference type="Gene3D" id="3.40.50.1970">
    <property type="match status" value="1"/>
</dbReference>
<dbReference type="GO" id="GO:0008652">
    <property type="term" value="P:amino acid biosynthetic process"/>
    <property type="evidence" value="ECO:0007669"/>
    <property type="project" value="UniProtKB-KW"/>
</dbReference>
<keyword evidence="16 18" id="KW-0456">Lyase</keyword>
<keyword evidence="9 18" id="KW-0963">Cytoplasm</keyword>
<evidence type="ECO:0000256" key="13">
    <source>
        <dbReference type="ARBA" id="ARBA00022833"/>
    </source>
</evidence>
<keyword evidence="13 18" id="KW-0862">Zinc</keyword>
<comment type="function">
    <text evidence="18">Catalyzes the conversion of 3-deoxy-D-arabino-heptulosonate 7-phosphate (DAHP) to dehydroquinate (DHQ).</text>
</comment>
<evidence type="ECO:0000256" key="17">
    <source>
        <dbReference type="ARBA" id="ARBA00023285"/>
    </source>
</evidence>
<dbReference type="Pfam" id="PF01761">
    <property type="entry name" value="DHQ_synthase"/>
    <property type="match status" value="1"/>
</dbReference>
<evidence type="ECO:0000313" key="22">
    <source>
        <dbReference type="Proteomes" id="UP000003100"/>
    </source>
</evidence>
<proteinExistence type="inferred from homology"/>
<dbReference type="GO" id="GO:0000166">
    <property type="term" value="F:nucleotide binding"/>
    <property type="evidence" value="ECO:0007669"/>
    <property type="project" value="UniProtKB-KW"/>
</dbReference>
<dbReference type="GO" id="GO:0003856">
    <property type="term" value="F:3-dehydroquinate synthase activity"/>
    <property type="evidence" value="ECO:0007669"/>
    <property type="project" value="UniProtKB-UniRule"/>
</dbReference>
<feature type="domain" description="3-dehydroquinate synthase N-terminal" evidence="19">
    <location>
        <begin position="67"/>
        <end position="179"/>
    </location>
</feature>
<evidence type="ECO:0000259" key="19">
    <source>
        <dbReference type="Pfam" id="PF01761"/>
    </source>
</evidence>
<feature type="binding site" evidence="18">
    <location>
        <begin position="105"/>
        <end position="109"/>
    </location>
    <ligand>
        <name>NAD(+)</name>
        <dbReference type="ChEBI" id="CHEBI:57540"/>
    </ligand>
</feature>
<organism evidence="21 22">
    <name type="scientific">Blautia hydrogenotrophica (strain DSM 10507 / JCM 14656 / S5a33)</name>
    <name type="common">Ruminococcus hydrogenotrophicus</name>
    <dbReference type="NCBI Taxonomy" id="476272"/>
    <lineage>
        <taxon>Bacteria</taxon>
        <taxon>Bacillati</taxon>
        <taxon>Bacillota</taxon>
        <taxon>Clostridia</taxon>
        <taxon>Lachnospirales</taxon>
        <taxon>Lachnospiraceae</taxon>
        <taxon>Blautia</taxon>
    </lineage>
</organism>
<evidence type="ECO:0000256" key="6">
    <source>
        <dbReference type="ARBA" id="ARBA00005412"/>
    </source>
</evidence>
<evidence type="ECO:0000259" key="20">
    <source>
        <dbReference type="Pfam" id="PF24621"/>
    </source>
</evidence>
<comment type="similarity">
    <text evidence="6 18">Belongs to the sugar phosphate cyclases superfamily. Dehydroquinate synthase family.</text>
</comment>
<feature type="binding site" evidence="18">
    <location>
        <position position="184"/>
    </location>
    <ligand>
        <name>Zn(2+)</name>
        <dbReference type="ChEBI" id="CHEBI:29105"/>
    </ligand>
</feature>
<evidence type="ECO:0000256" key="18">
    <source>
        <dbReference type="HAMAP-Rule" id="MF_00110"/>
    </source>
</evidence>
<dbReference type="eggNOG" id="COG0337">
    <property type="taxonomic scope" value="Bacteria"/>
</dbReference>
<evidence type="ECO:0000256" key="14">
    <source>
        <dbReference type="ARBA" id="ARBA00023027"/>
    </source>
</evidence>
<evidence type="ECO:0000256" key="1">
    <source>
        <dbReference type="ARBA" id="ARBA00001393"/>
    </source>
</evidence>
<dbReference type="HOGENOM" id="CLU_001201_0_1_9"/>
<feature type="binding site" evidence="18">
    <location>
        <begin position="129"/>
        <end position="130"/>
    </location>
    <ligand>
        <name>NAD(+)</name>
        <dbReference type="ChEBI" id="CHEBI:57540"/>
    </ligand>
</feature>
<dbReference type="FunFam" id="3.40.50.1970:FF:000007">
    <property type="entry name" value="Pentafunctional AROM polypeptide"/>
    <property type="match status" value="1"/>
</dbReference>